<reference evidence="2 3" key="2">
    <citation type="submission" date="2018-11" db="EMBL/GenBank/DDBJ databases">
        <authorList>
            <consortium name="Pathogen Informatics"/>
        </authorList>
    </citation>
    <scope>NUCLEOTIDE SEQUENCE [LARGE SCALE GENOMIC DNA]</scope>
    <source>
        <strain evidence="2">Dakar</strain>
        <strain evidence="3">Dakar, Senegal</strain>
    </source>
</reference>
<evidence type="ECO:0000313" key="2">
    <source>
        <dbReference type="EMBL" id="VDP49534.1"/>
    </source>
</evidence>
<evidence type="ECO:0000313" key="4">
    <source>
        <dbReference type="WBParaSite" id="SCUD_0001262601-mRNA-1"/>
    </source>
</evidence>
<feature type="region of interest" description="Disordered" evidence="1">
    <location>
        <begin position="81"/>
        <end position="127"/>
    </location>
</feature>
<feature type="compositionally biased region" description="Polar residues" evidence="1">
    <location>
        <begin position="116"/>
        <end position="127"/>
    </location>
</feature>
<accession>A0A183KC83</accession>
<evidence type="ECO:0000313" key="3">
    <source>
        <dbReference type="Proteomes" id="UP000279833"/>
    </source>
</evidence>
<sequence>MTSEGKYGIQRTTRNQLEDLDFADDLAQISHTHEQLRTKTTSVAYTHNKGTSKSFEYNTENTNSIKLDGETLEDVKSSMYLESNIDEQERHDTDKDEDRQNKDRIPTIEERIELKTTINQHQSENLR</sequence>
<organism evidence="4">
    <name type="scientific">Schistosoma curassoni</name>
    <dbReference type="NCBI Taxonomy" id="6186"/>
    <lineage>
        <taxon>Eukaryota</taxon>
        <taxon>Metazoa</taxon>
        <taxon>Spiralia</taxon>
        <taxon>Lophotrochozoa</taxon>
        <taxon>Platyhelminthes</taxon>
        <taxon>Trematoda</taxon>
        <taxon>Digenea</taxon>
        <taxon>Strigeidida</taxon>
        <taxon>Schistosomatoidea</taxon>
        <taxon>Schistosomatidae</taxon>
        <taxon>Schistosoma</taxon>
    </lineage>
</organism>
<feature type="compositionally biased region" description="Basic and acidic residues" evidence="1">
    <location>
        <begin position="87"/>
        <end position="114"/>
    </location>
</feature>
<gene>
    <name evidence="2" type="ORF">SCUD_LOCUS12623</name>
</gene>
<protein>
    <submittedName>
        <fullName evidence="2 4">Uncharacterized protein</fullName>
    </submittedName>
</protein>
<dbReference type="EMBL" id="UZAK01035259">
    <property type="protein sequence ID" value="VDP49534.1"/>
    <property type="molecule type" value="Genomic_DNA"/>
</dbReference>
<keyword evidence="3" id="KW-1185">Reference proteome</keyword>
<dbReference type="AlphaFoldDB" id="A0A183KC83"/>
<proteinExistence type="predicted"/>
<name>A0A183KC83_9TREM</name>
<dbReference type="WBParaSite" id="SCUD_0001262601-mRNA-1">
    <property type="protein sequence ID" value="SCUD_0001262601-mRNA-1"/>
    <property type="gene ID" value="SCUD_0001262601"/>
</dbReference>
<dbReference type="Proteomes" id="UP000279833">
    <property type="component" value="Unassembled WGS sequence"/>
</dbReference>
<reference evidence="4" key="1">
    <citation type="submission" date="2016-06" db="UniProtKB">
        <authorList>
            <consortium name="WormBaseParasite"/>
        </authorList>
    </citation>
    <scope>IDENTIFICATION</scope>
</reference>
<evidence type="ECO:0000256" key="1">
    <source>
        <dbReference type="SAM" id="MobiDB-lite"/>
    </source>
</evidence>